<dbReference type="PANTHER" id="PTHR45669:SF22">
    <property type="entry name" value="GLUTAREDOXIN DOMAIN-CONTAINING CYSTEINE-RICH PROTEIN CG12206-RELATED"/>
    <property type="match status" value="1"/>
</dbReference>
<dbReference type="SUPFAM" id="SSF52833">
    <property type="entry name" value="Thioredoxin-like"/>
    <property type="match status" value="1"/>
</dbReference>
<keyword evidence="4" id="KW-1185">Reference proteome</keyword>
<dbReference type="Pfam" id="PF00462">
    <property type="entry name" value="Glutaredoxin"/>
    <property type="match status" value="1"/>
</dbReference>
<comment type="caution">
    <text evidence="3">The sequence shown here is derived from an EMBL/GenBank/DDBJ whole genome shotgun (WGS) entry which is preliminary data.</text>
</comment>
<dbReference type="PROSITE" id="PS51354">
    <property type="entry name" value="GLUTAREDOXIN_2"/>
    <property type="match status" value="1"/>
</dbReference>
<feature type="region of interest" description="Disordered" evidence="1">
    <location>
        <begin position="772"/>
        <end position="810"/>
    </location>
</feature>
<dbReference type="OrthoDB" id="423313at2759"/>
<feature type="region of interest" description="Disordered" evidence="1">
    <location>
        <begin position="591"/>
        <end position="636"/>
    </location>
</feature>
<sequence>MAGLASVELVMEEQVFQGGHSAPGGPEESFEERVRLLLSMCYDDGMLPDELQLEEVVIEGNEAVVTVNEKFDEIKIRWLMERTVVIIFRDAARELPRKMKEDIVRTYENGWQRDHIFDPPVGRGRVKFEGPNVISYVSRDKVVADWMVNEGEGAVTLRNRSGGHVARCEEDAMSAGHGVTSSAARVVHRPEVARFTNRHNERTELRREGWTACARSRMNDDLQHHHSSQPPGVMISSVLACLTAVSAQSCRAKAAKMGCSSTKAMQRQSVSDGFEHKARSSKWVGSHKTDQCSNTDAEKENMEVDHKVELRSTTLGILSYGPSSDKKWEHSDLPCRAKSTGCEGDPPDGVTVNSNAVGRPVTTVAMGVSAGMSVDCTSKLQRPEAMEQGATHQRSCIRHRRAMSSDQRCRKCRVSQELDGGKDRRSNEETIDVADLMRDLDEMDELSVPEEMCSCCVGNEGTFHSPHQLVTEKCPVDSPVHRHQSTDRLYASRFDASKRALSRHMLDARLSPDAPGTDPLVTQSERWRCGGHFVEAEEGKGGVEEERAGNRPLGLTENDRVYVRAPRQSQPERMVCNGMCSRHLEDSWDRGRTFQDNDGVESQMEVNTPGGGEEQLNRYCNEESGETGGSDKGPRPLQLVHPLERIEIPVRYDNALDLQEGNECCQHGLPCAKSGRSPTGVGLYRTPEYAHEQSPTPPSLYSRLQSPLIFSEDRELYNGVSHSLAVPAQKQGRPCMPELVQLGTSPRLRQSPSANQADEASLRHCVSRARYNGERSPRVLDATPPPPLASPKLSVSPRIPSHTSHVRSVHDVSVRASLPPAMLMSAPSPLSQIRPDPTDPRFVSVSCPDHPLRPSPPSQAHSRVTARDLRPSARLQQVAANSRVVLWPSGPMGYDRRENGIPSMLLHGVDGDASVSPAFSVFSGRAPSFMRSRVNTAVAGIPRRSRTIVSPRVSGGISQREWPVDPTAMASISESQFNGAGASEGFHTPEQREVWRDMWGRYVLSPEVISLSDGTGSTGFLTPPESPVNQDLLCTFSEAVAEMSEEDWNRGRANGDGNFSAYGGRGGFPDRDGQSNWDGDVDELLAAGNVRSSLGEAGAEPGCTRWAGNGHVLQNSFVSAGVNAGNWEDGIMENGVEESIGGAEFQSPDENFGEDGICGAHVENSEEPAAAERTSATGHWKAMKTRHEARPSPNYVTPQWNRFHPMHRSSSGKRLRRRGTRVEKLIQQLERSRQESVREAEGAEERNSGRQSTLQRILSSGSSNGYGGSRWSEADMETLPSKWDTVQEEETSRGMYASVWDSFEVKCPPHGEERIVLYTTKLRAVRKTYEDCNAIRSLMEGMQVLLDERDISFSGEFREELRTLMGRLLPVPRVFIRGRYIGGIDEIRQLNEENLLPKLVEGFEGKKRVPCPQCGDLRYILCSECSGSLKLVVDDDVTRCEKCNENGMVRCVACL</sequence>
<organism evidence="3 4">
    <name type="scientific">Chara braunii</name>
    <name type="common">Braun's stonewort</name>
    <dbReference type="NCBI Taxonomy" id="69332"/>
    <lineage>
        <taxon>Eukaryota</taxon>
        <taxon>Viridiplantae</taxon>
        <taxon>Streptophyta</taxon>
        <taxon>Charophyceae</taxon>
        <taxon>Charales</taxon>
        <taxon>Characeae</taxon>
        <taxon>Chara</taxon>
    </lineage>
</organism>
<dbReference type="STRING" id="69332.A0A388KUM0"/>
<accession>A0A388KUM0</accession>
<feature type="compositionally biased region" description="Basic and acidic residues" evidence="1">
    <location>
        <begin position="1220"/>
        <end position="1248"/>
    </location>
</feature>
<evidence type="ECO:0000313" key="3">
    <source>
        <dbReference type="EMBL" id="GBG73760.1"/>
    </source>
</evidence>
<reference evidence="3 4" key="1">
    <citation type="journal article" date="2018" name="Cell">
        <title>The Chara Genome: Secondary Complexity and Implications for Plant Terrestrialization.</title>
        <authorList>
            <person name="Nishiyama T."/>
            <person name="Sakayama H."/>
            <person name="Vries J.D."/>
            <person name="Buschmann H."/>
            <person name="Saint-Marcoux D."/>
            <person name="Ullrich K.K."/>
            <person name="Haas F.B."/>
            <person name="Vanderstraeten L."/>
            <person name="Becker D."/>
            <person name="Lang D."/>
            <person name="Vosolsobe S."/>
            <person name="Rombauts S."/>
            <person name="Wilhelmsson P.K.I."/>
            <person name="Janitza P."/>
            <person name="Kern R."/>
            <person name="Heyl A."/>
            <person name="Rumpler F."/>
            <person name="Villalobos L.I.A.C."/>
            <person name="Clay J.M."/>
            <person name="Skokan R."/>
            <person name="Toyoda A."/>
            <person name="Suzuki Y."/>
            <person name="Kagoshima H."/>
            <person name="Schijlen E."/>
            <person name="Tajeshwar N."/>
            <person name="Catarino B."/>
            <person name="Hetherington A.J."/>
            <person name="Saltykova A."/>
            <person name="Bonnot C."/>
            <person name="Breuninger H."/>
            <person name="Symeonidi A."/>
            <person name="Radhakrishnan G.V."/>
            <person name="Van Nieuwerburgh F."/>
            <person name="Deforce D."/>
            <person name="Chang C."/>
            <person name="Karol K.G."/>
            <person name="Hedrich R."/>
            <person name="Ulvskov P."/>
            <person name="Glockner G."/>
            <person name="Delwiche C.F."/>
            <person name="Petrasek J."/>
            <person name="Van de Peer Y."/>
            <person name="Friml J."/>
            <person name="Beilby M."/>
            <person name="Dolan L."/>
            <person name="Kohara Y."/>
            <person name="Sugano S."/>
            <person name="Fujiyama A."/>
            <person name="Delaux P.-M."/>
            <person name="Quint M."/>
            <person name="TheiBen G."/>
            <person name="Hagemann M."/>
            <person name="Harholt J."/>
            <person name="Dunand C."/>
            <person name="Zachgo S."/>
            <person name="Langdale J."/>
            <person name="Maumus F."/>
            <person name="Straeten D.V.D."/>
            <person name="Gould S.B."/>
            <person name="Rensing S.A."/>
        </authorList>
    </citation>
    <scope>NUCLEOTIDE SEQUENCE [LARGE SCALE GENOMIC DNA]</scope>
    <source>
        <strain evidence="3 4">S276</strain>
    </source>
</reference>
<dbReference type="InterPro" id="IPR036249">
    <property type="entry name" value="Thioredoxin-like_sf"/>
</dbReference>
<dbReference type="CDD" id="cd03031">
    <property type="entry name" value="GRX_GRX_like"/>
    <property type="match status" value="1"/>
</dbReference>
<feature type="compositionally biased region" description="Basic residues" evidence="1">
    <location>
        <begin position="1204"/>
        <end position="1219"/>
    </location>
</feature>
<feature type="region of interest" description="Disordered" evidence="1">
    <location>
        <begin position="281"/>
        <end position="301"/>
    </location>
</feature>
<gene>
    <name evidence="3" type="ORF">CBR_g17100</name>
</gene>
<feature type="compositionally biased region" description="Polar residues" evidence="1">
    <location>
        <begin position="1249"/>
        <end position="1258"/>
    </location>
</feature>
<dbReference type="Pfam" id="PF23733">
    <property type="entry name" value="GRXCR1-2_C"/>
    <property type="match status" value="1"/>
</dbReference>
<evidence type="ECO:0000256" key="1">
    <source>
        <dbReference type="SAM" id="MobiDB-lite"/>
    </source>
</evidence>
<evidence type="ECO:0000259" key="2">
    <source>
        <dbReference type="Pfam" id="PF00462"/>
    </source>
</evidence>
<dbReference type="Gramene" id="GBG73760">
    <property type="protein sequence ID" value="GBG73760"/>
    <property type="gene ID" value="CBR_g17100"/>
</dbReference>
<dbReference type="EMBL" id="BFEA01000189">
    <property type="protein sequence ID" value="GBG73760.1"/>
    <property type="molecule type" value="Genomic_DNA"/>
</dbReference>
<dbReference type="Proteomes" id="UP000265515">
    <property type="component" value="Unassembled WGS sequence"/>
</dbReference>
<dbReference type="PANTHER" id="PTHR45669">
    <property type="entry name" value="GLUTAREDOXIN DOMAIN-CONTAINING CYSTEINE-RICH PROTEIN CG12206-RELATED"/>
    <property type="match status" value="1"/>
</dbReference>
<feature type="domain" description="Glutaredoxin" evidence="2">
    <location>
        <begin position="1315"/>
        <end position="1381"/>
    </location>
</feature>
<proteinExistence type="predicted"/>
<evidence type="ECO:0000313" key="4">
    <source>
        <dbReference type="Proteomes" id="UP000265515"/>
    </source>
</evidence>
<dbReference type="InterPro" id="IPR002109">
    <property type="entry name" value="Glutaredoxin"/>
</dbReference>
<protein>
    <recommendedName>
        <fullName evidence="2">Glutaredoxin domain-containing protein</fullName>
    </recommendedName>
</protein>
<dbReference type="Gene3D" id="3.40.30.10">
    <property type="entry name" value="Glutaredoxin"/>
    <property type="match status" value="1"/>
</dbReference>
<feature type="region of interest" description="Disordered" evidence="1">
    <location>
        <begin position="1166"/>
        <end position="1272"/>
    </location>
</feature>
<name>A0A388KUM0_CHABU</name>